<evidence type="ECO:0000256" key="1">
    <source>
        <dbReference type="SAM" id="MobiDB-lite"/>
    </source>
</evidence>
<feature type="compositionally biased region" description="Basic and acidic residues" evidence="1">
    <location>
        <begin position="132"/>
        <end position="162"/>
    </location>
</feature>
<sequence>MKKMMLALVAMFALSSATFAQECCKKDGEKKEVSKADFAQKRTEQMAERYGLNSDQKAKLLAVNTAFFEKYGKKCNGCPNKEQANKDCCDKKQEAKQDCCKDKKECSKKDQAAKGDKKECCKKANSSQPVAKKCEKDGKECSKDAQKKGECPKSTCEKENNKEQVKADVAKYKSDLKQIFTKEQYEKYENDIKERQERLKAAMEKKQAE</sequence>
<evidence type="ECO:0000313" key="3">
    <source>
        <dbReference type="EMBL" id="MBW4768352.1"/>
    </source>
</evidence>
<dbReference type="EMBL" id="JAHXCT010000001">
    <property type="protein sequence ID" value="MBW4768352.1"/>
    <property type="molecule type" value="Genomic_DNA"/>
</dbReference>
<feature type="signal peptide" evidence="2">
    <location>
        <begin position="1"/>
        <end position="20"/>
    </location>
</feature>
<dbReference type="RefSeq" id="WP_219479056.1">
    <property type="nucleotide sequence ID" value="NZ_JAHXCT010000001.1"/>
</dbReference>
<evidence type="ECO:0000313" key="4">
    <source>
        <dbReference type="Proteomes" id="UP000788426"/>
    </source>
</evidence>
<reference evidence="3 4" key="1">
    <citation type="submission" date="2021-07" db="EMBL/GenBank/DDBJ databases">
        <title>Genomic diversity and antimicrobial resistance of Prevotella spp. isolated from chronic lung disease airways.</title>
        <authorList>
            <person name="Webb K.A."/>
            <person name="Olagoke O.S."/>
            <person name="Baird T."/>
            <person name="Neill J."/>
            <person name="Pham A."/>
            <person name="Wells T.J."/>
            <person name="Ramsay K.A."/>
            <person name="Bell S.C."/>
            <person name="Sarovich D.S."/>
            <person name="Price E.P."/>
        </authorList>
    </citation>
    <scope>NUCLEOTIDE SEQUENCE [LARGE SCALE GENOMIC DNA]</scope>
    <source>
        <strain evidence="3 4">SCHI0011.S.12</strain>
    </source>
</reference>
<feature type="chain" id="PRO_5046783550" evidence="2">
    <location>
        <begin position="21"/>
        <end position="209"/>
    </location>
</feature>
<feature type="region of interest" description="Disordered" evidence="1">
    <location>
        <begin position="124"/>
        <end position="162"/>
    </location>
</feature>
<keyword evidence="4" id="KW-1185">Reference proteome</keyword>
<organism evidence="3 4">
    <name type="scientific">Hoylesella nanceiensis</name>
    <dbReference type="NCBI Taxonomy" id="425941"/>
    <lineage>
        <taxon>Bacteria</taxon>
        <taxon>Pseudomonadati</taxon>
        <taxon>Bacteroidota</taxon>
        <taxon>Bacteroidia</taxon>
        <taxon>Bacteroidales</taxon>
        <taxon>Prevotellaceae</taxon>
        <taxon>Hoylesella</taxon>
    </lineage>
</organism>
<protein>
    <submittedName>
        <fullName evidence="3">DUF4890 domain-containing protein</fullName>
    </submittedName>
</protein>
<name>A0ABS6YAR9_9BACT</name>
<accession>A0ABS6YAR9</accession>
<keyword evidence="2" id="KW-0732">Signal</keyword>
<comment type="caution">
    <text evidence="3">The sequence shown here is derived from an EMBL/GenBank/DDBJ whole genome shotgun (WGS) entry which is preliminary data.</text>
</comment>
<proteinExistence type="predicted"/>
<evidence type="ECO:0000256" key="2">
    <source>
        <dbReference type="SAM" id="SignalP"/>
    </source>
</evidence>
<gene>
    <name evidence="3" type="ORF">KZO38_01025</name>
</gene>
<dbReference type="Proteomes" id="UP000788426">
    <property type="component" value="Unassembled WGS sequence"/>
</dbReference>